<keyword evidence="3" id="KW-1185">Reference proteome</keyword>
<comment type="caution">
    <text evidence="2">The sequence shown here is derived from an EMBL/GenBank/DDBJ whole genome shotgun (WGS) entry which is preliminary data.</text>
</comment>
<gene>
    <name evidence="2" type="ORF">THAOC_22321</name>
</gene>
<evidence type="ECO:0000313" key="2">
    <source>
        <dbReference type="EMBL" id="EJK57615.1"/>
    </source>
</evidence>
<feature type="compositionally biased region" description="Polar residues" evidence="1">
    <location>
        <begin position="11"/>
        <end position="35"/>
    </location>
</feature>
<evidence type="ECO:0000256" key="1">
    <source>
        <dbReference type="SAM" id="MobiDB-lite"/>
    </source>
</evidence>
<reference evidence="2 3" key="1">
    <citation type="journal article" date="2012" name="Genome Biol.">
        <title>Genome and low-iron response of an oceanic diatom adapted to chronic iron limitation.</title>
        <authorList>
            <person name="Lommer M."/>
            <person name="Specht M."/>
            <person name="Roy A.S."/>
            <person name="Kraemer L."/>
            <person name="Andreson R."/>
            <person name="Gutowska M.A."/>
            <person name="Wolf J."/>
            <person name="Bergner S.V."/>
            <person name="Schilhabel M.B."/>
            <person name="Klostermeier U.C."/>
            <person name="Beiko R.G."/>
            <person name="Rosenstiel P."/>
            <person name="Hippler M."/>
            <person name="Laroche J."/>
        </authorList>
    </citation>
    <scope>NUCLEOTIDE SEQUENCE [LARGE SCALE GENOMIC DNA]</scope>
    <source>
        <strain evidence="2 3">CCMP1005</strain>
    </source>
</reference>
<sequence>MKTPAPGRGLSNYSTTGTPSGSLGPRSSNLATRQQRPQRRRISNHAPPIQTSGRAVRVAIVRGNAQHKLSRLHDVRATPEEAADACRANHSNSRRSCRTAGGLRRLSESRALPTFPSWPEAPESKESGRPPRVDGDGFLRYRLGWEPILAVKVSILRGEQRVTSGFFLSHVPLLQAADVAGNRLSRIRANTPPGEGDGPGGVFAQFARMSSVETAATRFNNSVGRSTSYSLKAMRGSARLENPGWENAAAQKY</sequence>
<protein>
    <submittedName>
        <fullName evidence="2">Uncharacterized protein</fullName>
    </submittedName>
</protein>
<proteinExistence type="predicted"/>
<feature type="compositionally biased region" description="Basic and acidic residues" evidence="1">
    <location>
        <begin position="122"/>
        <end position="132"/>
    </location>
</feature>
<feature type="region of interest" description="Disordered" evidence="1">
    <location>
        <begin position="83"/>
        <end position="132"/>
    </location>
</feature>
<dbReference type="EMBL" id="AGNL01027666">
    <property type="protein sequence ID" value="EJK57615.1"/>
    <property type="molecule type" value="Genomic_DNA"/>
</dbReference>
<name>K0RXE1_THAOC</name>
<feature type="region of interest" description="Disordered" evidence="1">
    <location>
        <begin position="1"/>
        <end position="55"/>
    </location>
</feature>
<organism evidence="2 3">
    <name type="scientific">Thalassiosira oceanica</name>
    <name type="common">Marine diatom</name>
    <dbReference type="NCBI Taxonomy" id="159749"/>
    <lineage>
        <taxon>Eukaryota</taxon>
        <taxon>Sar</taxon>
        <taxon>Stramenopiles</taxon>
        <taxon>Ochrophyta</taxon>
        <taxon>Bacillariophyta</taxon>
        <taxon>Coscinodiscophyceae</taxon>
        <taxon>Thalassiosirophycidae</taxon>
        <taxon>Thalassiosirales</taxon>
        <taxon>Thalassiosiraceae</taxon>
        <taxon>Thalassiosira</taxon>
    </lineage>
</organism>
<accession>K0RXE1</accession>
<dbReference type="Proteomes" id="UP000266841">
    <property type="component" value="Unassembled WGS sequence"/>
</dbReference>
<dbReference type="AlphaFoldDB" id="K0RXE1"/>
<evidence type="ECO:0000313" key="3">
    <source>
        <dbReference type="Proteomes" id="UP000266841"/>
    </source>
</evidence>